<keyword evidence="5" id="KW-0547">Nucleotide-binding</keyword>
<dbReference type="EMBL" id="FQZF01000033">
    <property type="protein sequence ID" value="SHK14293.1"/>
    <property type="molecule type" value="Genomic_DNA"/>
</dbReference>
<dbReference type="SMART" id="SM00382">
    <property type="entry name" value="AAA"/>
    <property type="match status" value="1"/>
</dbReference>
<keyword evidence="10" id="KW-1185">Reference proteome</keyword>
<dbReference type="PROSITE" id="PS50893">
    <property type="entry name" value="ABC_TRANSPORTER_2"/>
    <property type="match status" value="1"/>
</dbReference>
<name>A0A1M6Q271_9PROT</name>
<sequence>MSDPSLRGEPLVAVRNLHVAFPSATGVTQAVRGVSFSIGREKLGIVGESGSGKSVTGRALMRLLPASAQVRADALRFGTTDILAASEREMRSLRGGRIGLVLQDPKYSLNPVMTAGSQIAEALRAHARMGKREARDAALNLLESVKIRDPRRVHDAYPHELSGGMGQRVMIAMMLAPNPELLIADEPTSALDASVQSEILSLIEEQVDQRGMALMLISHDLPLVSRFCDRVAVMYAGQVMEELPAADLHKATHGYTRGLLECLPSLTEKRDRLPTLRRDPAWLAPHA</sequence>
<dbReference type="PANTHER" id="PTHR43297">
    <property type="entry name" value="OLIGOPEPTIDE TRANSPORT ATP-BINDING PROTEIN APPD"/>
    <property type="match status" value="1"/>
</dbReference>
<dbReference type="Gene3D" id="3.40.50.300">
    <property type="entry name" value="P-loop containing nucleotide triphosphate hydrolases"/>
    <property type="match status" value="1"/>
</dbReference>
<protein>
    <submittedName>
        <fullName evidence="9">Peptide/nickel transport system ATP-binding protein</fullName>
    </submittedName>
</protein>
<dbReference type="InterPro" id="IPR050388">
    <property type="entry name" value="ABC_Ni/Peptide_Import"/>
</dbReference>
<dbReference type="GO" id="GO:0016887">
    <property type="term" value="F:ATP hydrolysis activity"/>
    <property type="evidence" value="ECO:0007669"/>
    <property type="project" value="InterPro"/>
</dbReference>
<dbReference type="InterPro" id="IPR003439">
    <property type="entry name" value="ABC_transporter-like_ATP-bd"/>
</dbReference>
<proteinExistence type="inferred from homology"/>
<evidence type="ECO:0000256" key="6">
    <source>
        <dbReference type="ARBA" id="ARBA00022840"/>
    </source>
</evidence>
<dbReference type="AlphaFoldDB" id="A0A1M6Q271"/>
<evidence type="ECO:0000313" key="9">
    <source>
        <dbReference type="EMBL" id="SHK14293.1"/>
    </source>
</evidence>
<keyword evidence="7" id="KW-0472">Membrane</keyword>
<gene>
    <name evidence="9" type="ORF">SAMN02745194_04285</name>
</gene>
<dbReference type="OrthoDB" id="37801at2"/>
<dbReference type="CDD" id="cd03257">
    <property type="entry name" value="ABC_NikE_OppD_transporters"/>
    <property type="match status" value="1"/>
</dbReference>
<keyword evidence="6 9" id="KW-0067">ATP-binding</keyword>
<dbReference type="GO" id="GO:0005886">
    <property type="term" value="C:plasma membrane"/>
    <property type="evidence" value="ECO:0007669"/>
    <property type="project" value="UniProtKB-SubCell"/>
</dbReference>
<keyword evidence="4" id="KW-1003">Cell membrane</keyword>
<dbReference type="InterPro" id="IPR003593">
    <property type="entry name" value="AAA+_ATPase"/>
</dbReference>
<comment type="similarity">
    <text evidence="2">Belongs to the ABC transporter superfamily.</text>
</comment>
<reference evidence="9 10" key="1">
    <citation type="submission" date="2016-11" db="EMBL/GenBank/DDBJ databases">
        <authorList>
            <person name="Jaros S."/>
            <person name="Januszkiewicz K."/>
            <person name="Wedrychowicz H."/>
        </authorList>
    </citation>
    <scope>NUCLEOTIDE SEQUENCE [LARGE SCALE GENOMIC DNA]</scope>
    <source>
        <strain evidence="9 10">DSM 14916</strain>
    </source>
</reference>
<dbReference type="RefSeq" id="WP_073138576.1">
    <property type="nucleotide sequence ID" value="NZ_FQZF01000033.1"/>
</dbReference>
<dbReference type="FunFam" id="3.40.50.300:FF:000016">
    <property type="entry name" value="Oligopeptide ABC transporter ATP-binding component"/>
    <property type="match status" value="1"/>
</dbReference>
<dbReference type="PANTHER" id="PTHR43297:SF2">
    <property type="entry name" value="DIPEPTIDE TRANSPORT ATP-BINDING PROTEIN DPPD"/>
    <property type="match status" value="1"/>
</dbReference>
<evidence type="ECO:0000256" key="7">
    <source>
        <dbReference type="ARBA" id="ARBA00023136"/>
    </source>
</evidence>
<dbReference type="InterPro" id="IPR027417">
    <property type="entry name" value="P-loop_NTPase"/>
</dbReference>
<evidence type="ECO:0000256" key="1">
    <source>
        <dbReference type="ARBA" id="ARBA00004417"/>
    </source>
</evidence>
<dbReference type="Proteomes" id="UP000184387">
    <property type="component" value="Unassembled WGS sequence"/>
</dbReference>
<comment type="subcellular location">
    <subcellularLocation>
        <location evidence="1">Cell inner membrane</location>
        <topology evidence="1">Peripheral membrane protein</topology>
    </subcellularLocation>
</comment>
<feature type="domain" description="ABC transporter" evidence="8">
    <location>
        <begin position="14"/>
        <end position="261"/>
    </location>
</feature>
<evidence type="ECO:0000313" key="10">
    <source>
        <dbReference type="Proteomes" id="UP000184387"/>
    </source>
</evidence>
<dbReference type="Pfam" id="PF00005">
    <property type="entry name" value="ABC_tran"/>
    <property type="match status" value="1"/>
</dbReference>
<organism evidence="9 10">
    <name type="scientific">Muricoccus roseus</name>
    <dbReference type="NCBI Taxonomy" id="198092"/>
    <lineage>
        <taxon>Bacteria</taxon>
        <taxon>Pseudomonadati</taxon>
        <taxon>Pseudomonadota</taxon>
        <taxon>Alphaproteobacteria</taxon>
        <taxon>Acetobacterales</taxon>
        <taxon>Roseomonadaceae</taxon>
        <taxon>Muricoccus</taxon>
    </lineage>
</organism>
<evidence type="ECO:0000256" key="4">
    <source>
        <dbReference type="ARBA" id="ARBA00022475"/>
    </source>
</evidence>
<accession>A0A1M6Q271</accession>
<evidence type="ECO:0000256" key="3">
    <source>
        <dbReference type="ARBA" id="ARBA00022448"/>
    </source>
</evidence>
<dbReference type="STRING" id="198092.SAMN02745194_04285"/>
<evidence type="ECO:0000259" key="8">
    <source>
        <dbReference type="PROSITE" id="PS50893"/>
    </source>
</evidence>
<evidence type="ECO:0000256" key="2">
    <source>
        <dbReference type="ARBA" id="ARBA00005417"/>
    </source>
</evidence>
<keyword evidence="3" id="KW-0813">Transport</keyword>
<dbReference type="GO" id="GO:0055085">
    <property type="term" value="P:transmembrane transport"/>
    <property type="evidence" value="ECO:0007669"/>
    <property type="project" value="UniProtKB-ARBA"/>
</dbReference>
<dbReference type="SUPFAM" id="SSF52540">
    <property type="entry name" value="P-loop containing nucleoside triphosphate hydrolases"/>
    <property type="match status" value="1"/>
</dbReference>
<evidence type="ECO:0000256" key="5">
    <source>
        <dbReference type="ARBA" id="ARBA00022741"/>
    </source>
</evidence>
<dbReference type="GO" id="GO:0005524">
    <property type="term" value="F:ATP binding"/>
    <property type="evidence" value="ECO:0007669"/>
    <property type="project" value="UniProtKB-KW"/>
</dbReference>